<dbReference type="GO" id="GO:0006310">
    <property type="term" value="P:DNA recombination"/>
    <property type="evidence" value="ECO:0007669"/>
    <property type="project" value="UniProtKB-KW"/>
</dbReference>
<dbReference type="InterPro" id="IPR011010">
    <property type="entry name" value="DNA_brk_join_enz"/>
</dbReference>
<dbReference type="GO" id="GO:0015074">
    <property type="term" value="P:DNA integration"/>
    <property type="evidence" value="ECO:0007669"/>
    <property type="project" value="UniProtKB-KW"/>
</dbReference>
<organism evidence="6 7">
    <name type="scientific">Pseudomonas guineae</name>
    <dbReference type="NCBI Taxonomy" id="425504"/>
    <lineage>
        <taxon>Bacteria</taxon>
        <taxon>Pseudomonadati</taxon>
        <taxon>Pseudomonadota</taxon>
        <taxon>Gammaproteobacteria</taxon>
        <taxon>Pseudomonadales</taxon>
        <taxon>Pseudomonadaceae</taxon>
        <taxon>Pseudomonas</taxon>
    </lineage>
</organism>
<comment type="similarity">
    <text evidence="1">Belongs to the 'phage' integrase family.</text>
</comment>
<evidence type="ECO:0000313" key="7">
    <source>
        <dbReference type="Proteomes" id="UP000243606"/>
    </source>
</evidence>
<dbReference type="InterPro" id="IPR002104">
    <property type="entry name" value="Integrase_catalytic"/>
</dbReference>
<dbReference type="GO" id="GO:0003677">
    <property type="term" value="F:DNA binding"/>
    <property type="evidence" value="ECO:0007669"/>
    <property type="project" value="UniProtKB-KW"/>
</dbReference>
<evidence type="ECO:0000256" key="3">
    <source>
        <dbReference type="ARBA" id="ARBA00023125"/>
    </source>
</evidence>
<dbReference type="PANTHER" id="PTHR30349:SF41">
    <property type="entry name" value="INTEGRASE_RECOMBINASE PROTEIN MJ0367-RELATED"/>
    <property type="match status" value="1"/>
</dbReference>
<sequence length="345" mass="39034">MATFNKLKSGKWRAQIRKFGVYRGATFTTKTEAKAWAELVERQLMHMATVGYSQPPKDATVNDLICKYIEISVARFGKTKAATLDMLIKKVGHVRLRELNALVMRDFVDSRIEDGAGGVTIAGDLSFLSSVLKWARYSRRLDIPVRLALEARESLKHMGLMTRSSERSREPTDAELDLLYAHWAQNSRQIIDMTIMVKFALATGMRQGEIARIKVEDVNKKLRTVLIRDRKDPKKKHGNNQLVPLLGNAWEILEPYFSNRTRGSIFGVKEASVSAAFTRACKQLGIQDLRFHDLRHKATADFFRHGLGIPHVALMTGHKTWAMLKRYTEINAADVHSASARLTKA</sequence>
<proteinExistence type="inferred from homology"/>
<evidence type="ECO:0000313" key="6">
    <source>
        <dbReference type="EMBL" id="SFI61905.1"/>
    </source>
</evidence>
<dbReference type="Proteomes" id="UP000243606">
    <property type="component" value="Unassembled WGS sequence"/>
</dbReference>
<protein>
    <submittedName>
        <fullName evidence="6">Site-specific recombinase XerD</fullName>
    </submittedName>
</protein>
<keyword evidence="7" id="KW-1185">Reference proteome</keyword>
<dbReference type="RefSeq" id="WP_167376755.1">
    <property type="nucleotide sequence ID" value="NZ_FOQL01000003.1"/>
</dbReference>
<evidence type="ECO:0000256" key="2">
    <source>
        <dbReference type="ARBA" id="ARBA00022908"/>
    </source>
</evidence>
<name>A0A1I3JPS0_9PSED</name>
<dbReference type="EMBL" id="FOQL01000003">
    <property type="protein sequence ID" value="SFI61905.1"/>
    <property type="molecule type" value="Genomic_DNA"/>
</dbReference>
<gene>
    <name evidence="6" type="ORF">SAMN05216206_2561</name>
</gene>
<dbReference type="InterPro" id="IPR050090">
    <property type="entry name" value="Tyrosine_recombinase_XerCD"/>
</dbReference>
<keyword evidence="4" id="KW-0233">DNA recombination</keyword>
<dbReference type="SUPFAM" id="SSF56349">
    <property type="entry name" value="DNA breaking-rejoining enzymes"/>
    <property type="match status" value="1"/>
</dbReference>
<accession>A0A1I3JPS0</accession>
<keyword evidence="2" id="KW-0229">DNA integration</keyword>
<dbReference type="PANTHER" id="PTHR30349">
    <property type="entry name" value="PHAGE INTEGRASE-RELATED"/>
    <property type="match status" value="1"/>
</dbReference>
<dbReference type="PROSITE" id="PS51898">
    <property type="entry name" value="TYR_RECOMBINASE"/>
    <property type="match status" value="1"/>
</dbReference>
<dbReference type="AlphaFoldDB" id="A0A1I3JPS0"/>
<keyword evidence="3" id="KW-0238">DNA-binding</keyword>
<dbReference type="InterPro" id="IPR013762">
    <property type="entry name" value="Integrase-like_cat_sf"/>
</dbReference>
<dbReference type="Pfam" id="PF00589">
    <property type="entry name" value="Phage_integrase"/>
    <property type="match status" value="1"/>
</dbReference>
<evidence type="ECO:0000259" key="5">
    <source>
        <dbReference type="PROSITE" id="PS51898"/>
    </source>
</evidence>
<dbReference type="STRING" id="425504.SAMN05216206_2561"/>
<evidence type="ECO:0000256" key="1">
    <source>
        <dbReference type="ARBA" id="ARBA00008857"/>
    </source>
</evidence>
<dbReference type="CDD" id="cd00796">
    <property type="entry name" value="INT_Rci_Hp1_C"/>
    <property type="match status" value="1"/>
</dbReference>
<dbReference type="Gene3D" id="1.10.443.10">
    <property type="entry name" value="Intergrase catalytic core"/>
    <property type="match status" value="1"/>
</dbReference>
<evidence type="ECO:0000256" key="4">
    <source>
        <dbReference type="ARBA" id="ARBA00023172"/>
    </source>
</evidence>
<reference evidence="7" key="1">
    <citation type="submission" date="2016-10" db="EMBL/GenBank/DDBJ databases">
        <authorList>
            <person name="Varghese N."/>
            <person name="Submissions S."/>
        </authorList>
    </citation>
    <scope>NUCLEOTIDE SEQUENCE [LARGE SCALE GENOMIC DNA]</scope>
    <source>
        <strain evidence="7">LMG 24016</strain>
    </source>
</reference>
<feature type="domain" description="Tyr recombinase" evidence="5">
    <location>
        <begin position="165"/>
        <end position="345"/>
    </location>
</feature>